<evidence type="ECO:0000313" key="2">
    <source>
        <dbReference type="EMBL" id="SCX39638.1"/>
    </source>
</evidence>
<dbReference type="RefSeq" id="WP_092799678.1">
    <property type="nucleotide sequence ID" value="NZ_FMUH01000001.1"/>
</dbReference>
<dbReference type="AlphaFoldDB" id="A0A1G4XG42"/>
<sequence length="112" mass="11302">MRAARVLVVALSGLLGLAGAVLAVVSFLDGDVPLGVLWGFVAVAGAWSVVQEARRGDRAAASAAAAADWPPERVHATVGGVEGEVQQVRALRRADPALGLADAAALVRGLRG</sequence>
<dbReference type="EMBL" id="FMUH01000001">
    <property type="protein sequence ID" value="SCX39638.1"/>
    <property type="molecule type" value="Genomic_DNA"/>
</dbReference>
<dbReference type="Proteomes" id="UP000198981">
    <property type="component" value="Unassembled WGS sequence"/>
</dbReference>
<keyword evidence="3" id="KW-1185">Reference proteome</keyword>
<gene>
    <name evidence="2" type="ORF">SAMN03159343_0724</name>
</gene>
<keyword evidence="1" id="KW-1133">Transmembrane helix</keyword>
<keyword evidence="1" id="KW-0472">Membrane</keyword>
<keyword evidence="1" id="KW-0812">Transmembrane</keyword>
<evidence type="ECO:0000256" key="1">
    <source>
        <dbReference type="SAM" id="Phobius"/>
    </source>
</evidence>
<evidence type="ECO:0000313" key="3">
    <source>
        <dbReference type="Proteomes" id="UP000198981"/>
    </source>
</evidence>
<protein>
    <submittedName>
        <fullName evidence="2">Uncharacterized protein</fullName>
    </submittedName>
</protein>
<name>A0A1G4XG42_9ACTN</name>
<dbReference type="STRING" id="1960309.SAMN03159343_0724"/>
<proteinExistence type="predicted"/>
<accession>A0A1G4XG42</accession>
<feature type="transmembrane region" description="Helical" evidence="1">
    <location>
        <begin position="33"/>
        <end position="50"/>
    </location>
</feature>
<organism evidence="2 3">
    <name type="scientific">Klenkia marina</name>
    <dbReference type="NCBI Taxonomy" id="1960309"/>
    <lineage>
        <taxon>Bacteria</taxon>
        <taxon>Bacillati</taxon>
        <taxon>Actinomycetota</taxon>
        <taxon>Actinomycetes</taxon>
        <taxon>Geodermatophilales</taxon>
        <taxon>Geodermatophilaceae</taxon>
        <taxon>Klenkia</taxon>
    </lineage>
</organism>
<reference evidence="3" key="1">
    <citation type="submission" date="2016-10" db="EMBL/GenBank/DDBJ databases">
        <authorList>
            <person name="Varghese N."/>
            <person name="Submissions S."/>
        </authorList>
    </citation>
    <scope>NUCLEOTIDE SEQUENCE [LARGE SCALE GENOMIC DNA]</scope>
    <source>
        <strain evidence="3">DSM 45722</strain>
    </source>
</reference>